<feature type="compositionally biased region" description="Basic and acidic residues" evidence="2">
    <location>
        <begin position="79"/>
        <end position="100"/>
    </location>
</feature>
<feature type="compositionally biased region" description="Basic and acidic residues" evidence="2">
    <location>
        <begin position="22"/>
        <end position="33"/>
    </location>
</feature>
<gene>
    <name evidence="3" type="ORF">CAUJ_LOCUS13633</name>
</gene>
<dbReference type="Proteomes" id="UP000835052">
    <property type="component" value="Unassembled WGS sequence"/>
</dbReference>
<sequence>MEEVCMMSDKSLEDGEIISDSESSKDVENRLEKDSDDENAIDEIIKQTKTSTEIPVIQIDDDPDELREILISQLKKARANKEEKTNKLEARTTSGDDKKRTSASKRPRKASVNSTSREEKRSKKTISSNRQRRHSDKSKSRKRSRSRRSQQHSHSHKDRDSSKSKKNREEPFCAFGMNLDLDNTNLGVLPPPPPPPILPETIEIPGTTTIPQVTNDNYELVDMDVEEAPSFETRLNGENCVEKPRMKSSRRGSNASHDSRSAFQRSPAEPSYDLQLEDVENSLRKDSFQLQYKIDDQMRELESAVRERNKYIAALKSCNNSISVIRNRISSTQKEKKEVDLRLEAVSQERIDRLCSVDEFYVLDMESNVLEEGRASSNLSERLEGVGNDEDYDEYDEKLLRQRLLKKMDGNRSIGTAIPMDSPKVTPQEVGKNSDDSQLIRSVCPYDLIGDCKIACDRVHVERFVGGEEALLALVLRQFFQYSEQESEEACAQLWVVRQDYPSFNFFLRSLLQMMNESQIRNFRLFTYLVQPTRHDYIGSQVDILRVLKSHFDFSNGINNRIVLQSPGTSCLIDNGSCNFLPHFDVLR</sequence>
<dbReference type="EMBL" id="CAJGYM010000102">
    <property type="protein sequence ID" value="CAD6197724.1"/>
    <property type="molecule type" value="Genomic_DNA"/>
</dbReference>
<accession>A0A8S1HP18</accession>
<organism evidence="3 4">
    <name type="scientific">Caenorhabditis auriculariae</name>
    <dbReference type="NCBI Taxonomy" id="2777116"/>
    <lineage>
        <taxon>Eukaryota</taxon>
        <taxon>Metazoa</taxon>
        <taxon>Ecdysozoa</taxon>
        <taxon>Nematoda</taxon>
        <taxon>Chromadorea</taxon>
        <taxon>Rhabditida</taxon>
        <taxon>Rhabditina</taxon>
        <taxon>Rhabditomorpha</taxon>
        <taxon>Rhabditoidea</taxon>
        <taxon>Rhabditidae</taxon>
        <taxon>Peloderinae</taxon>
        <taxon>Caenorhabditis</taxon>
    </lineage>
</organism>
<evidence type="ECO:0000313" key="3">
    <source>
        <dbReference type="EMBL" id="CAD6197724.1"/>
    </source>
</evidence>
<evidence type="ECO:0000256" key="2">
    <source>
        <dbReference type="SAM" id="MobiDB-lite"/>
    </source>
</evidence>
<reference evidence="3" key="1">
    <citation type="submission" date="2020-10" db="EMBL/GenBank/DDBJ databases">
        <authorList>
            <person name="Kikuchi T."/>
        </authorList>
    </citation>
    <scope>NUCLEOTIDE SEQUENCE</scope>
    <source>
        <strain evidence="3">NKZ352</strain>
    </source>
</reference>
<name>A0A8S1HP18_9PELO</name>
<evidence type="ECO:0000256" key="1">
    <source>
        <dbReference type="SAM" id="Coils"/>
    </source>
</evidence>
<keyword evidence="4" id="KW-1185">Reference proteome</keyword>
<feature type="region of interest" description="Disordered" evidence="2">
    <location>
        <begin position="75"/>
        <end position="173"/>
    </location>
</feature>
<feature type="compositionally biased region" description="Basic residues" evidence="2">
    <location>
        <begin position="130"/>
        <end position="156"/>
    </location>
</feature>
<comment type="caution">
    <text evidence="3">The sequence shown here is derived from an EMBL/GenBank/DDBJ whole genome shotgun (WGS) entry which is preliminary data.</text>
</comment>
<feature type="region of interest" description="Disordered" evidence="2">
    <location>
        <begin position="230"/>
        <end position="271"/>
    </location>
</feature>
<dbReference type="AlphaFoldDB" id="A0A8S1HP18"/>
<proteinExistence type="predicted"/>
<feature type="coiled-coil region" evidence="1">
    <location>
        <begin position="294"/>
        <end position="349"/>
    </location>
</feature>
<feature type="region of interest" description="Disordered" evidence="2">
    <location>
        <begin position="1"/>
        <end position="40"/>
    </location>
</feature>
<keyword evidence="1" id="KW-0175">Coiled coil</keyword>
<protein>
    <submittedName>
        <fullName evidence="3">Uncharacterized protein</fullName>
    </submittedName>
</protein>
<feature type="compositionally biased region" description="Basic and acidic residues" evidence="2">
    <location>
        <begin position="157"/>
        <end position="171"/>
    </location>
</feature>
<feature type="compositionally biased region" description="Polar residues" evidence="2">
    <location>
        <begin position="251"/>
        <end position="264"/>
    </location>
</feature>
<evidence type="ECO:0000313" key="4">
    <source>
        <dbReference type="Proteomes" id="UP000835052"/>
    </source>
</evidence>